<evidence type="ECO:0000313" key="2">
    <source>
        <dbReference type="EMBL" id="TYO94545.1"/>
    </source>
</evidence>
<evidence type="ECO:0000256" key="1">
    <source>
        <dbReference type="SAM" id="Phobius"/>
    </source>
</evidence>
<feature type="transmembrane region" description="Helical" evidence="1">
    <location>
        <begin position="49"/>
        <end position="74"/>
    </location>
</feature>
<keyword evidence="1" id="KW-1133">Transmembrane helix</keyword>
<dbReference type="Proteomes" id="UP000323166">
    <property type="component" value="Unassembled WGS sequence"/>
</dbReference>
<sequence length="98" mass="10947">MLEILYDPFVLGFILIPGLTIILCGFANWRLENTRMVTGMCFLVSAMPAFGNIGFLVLAAIYTFIGFCSAFIALKIKKMLERRKGQPVERKPAGQNDN</sequence>
<accession>A0A5S4ZR39</accession>
<protein>
    <recommendedName>
        <fullName evidence="4">DUF2651 domain-containing protein</fullName>
    </recommendedName>
</protein>
<proteinExistence type="predicted"/>
<evidence type="ECO:0008006" key="4">
    <source>
        <dbReference type="Google" id="ProtNLM"/>
    </source>
</evidence>
<gene>
    <name evidence="2" type="ORF">LX24_02381</name>
</gene>
<dbReference type="EMBL" id="VNHM01000014">
    <property type="protein sequence ID" value="TYO94545.1"/>
    <property type="molecule type" value="Genomic_DNA"/>
</dbReference>
<reference evidence="2 3" key="1">
    <citation type="submission" date="2019-07" db="EMBL/GenBank/DDBJ databases">
        <title>Genomic Encyclopedia of Type Strains, Phase I: the one thousand microbial genomes (KMG-I) project.</title>
        <authorList>
            <person name="Kyrpides N."/>
        </authorList>
    </citation>
    <scope>NUCLEOTIDE SEQUENCE [LARGE SCALE GENOMIC DNA]</scope>
    <source>
        <strain evidence="2 3">DSM 6562</strain>
    </source>
</reference>
<name>A0A5S4ZR39_9FIRM</name>
<feature type="transmembrane region" description="Helical" evidence="1">
    <location>
        <begin position="9"/>
        <end position="29"/>
    </location>
</feature>
<keyword evidence="3" id="KW-1185">Reference proteome</keyword>
<comment type="caution">
    <text evidence="2">The sequence shown here is derived from an EMBL/GenBank/DDBJ whole genome shotgun (WGS) entry which is preliminary data.</text>
</comment>
<keyword evidence="1" id="KW-0472">Membrane</keyword>
<evidence type="ECO:0000313" key="3">
    <source>
        <dbReference type="Proteomes" id="UP000323166"/>
    </source>
</evidence>
<dbReference type="AlphaFoldDB" id="A0A5S4ZR39"/>
<keyword evidence="1" id="KW-0812">Transmembrane</keyword>
<organism evidence="2 3">
    <name type="scientific">Desulfallas thermosapovorans DSM 6562</name>
    <dbReference type="NCBI Taxonomy" id="1121431"/>
    <lineage>
        <taxon>Bacteria</taxon>
        <taxon>Bacillati</taxon>
        <taxon>Bacillota</taxon>
        <taxon>Clostridia</taxon>
        <taxon>Eubacteriales</taxon>
        <taxon>Desulfallaceae</taxon>
        <taxon>Desulfallas</taxon>
    </lineage>
</organism>